<evidence type="ECO:0000313" key="2">
    <source>
        <dbReference type="Proteomes" id="UP000798808"/>
    </source>
</evidence>
<dbReference type="Proteomes" id="UP000798808">
    <property type="component" value="Unassembled WGS sequence"/>
</dbReference>
<accession>A0ABW9RNZ5</accession>
<evidence type="ECO:0000313" key="1">
    <source>
        <dbReference type="EMBL" id="MTI25726.1"/>
    </source>
</evidence>
<proteinExistence type="predicted"/>
<keyword evidence="2" id="KW-1185">Reference proteome</keyword>
<organism evidence="1 2">
    <name type="scientific">Fulvivirga kasyanovii</name>
    <dbReference type="NCBI Taxonomy" id="396812"/>
    <lineage>
        <taxon>Bacteria</taxon>
        <taxon>Pseudomonadati</taxon>
        <taxon>Bacteroidota</taxon>
        <taxon>Cytophagia</taxon>
        <taxon>Cytophagales</taxon>
        <taxon>Fulvivirgaceae</taxon>
        <taxon>Fulvivirga</taxon>
    </lineage>
</organism>
<name>A0ABW9RNZ5_9BACT</name>
<comment type="caution">
    <text evidence="1">The sequence shown here is derived from an EMBL/GenBank/DDBJ whole genome shotgun (WGS) entry which is preliminary data.</text>
</comment>
<sequence length="141" mass="15866">MKTIIGFLTFLLTFQTITNSDKHVGKWTGEESGKIISLTLDKEGFATFEVEGQILGGKSSERKGTQVQMTYEIDSSQTPHFIDLIITEKSTGNEQARMLGIIEFININKMKFAIGNNPNIRPNDFSEKFLLLERSSIQESD</sequence>
<reference evidence="1 2" key="1">
    <citation type="submission" date="2019-02" db="EMBL/GenBank/DDBJ databases">
        <authorList>
            <person name="Goldberg S.R."/>
            <person name="Haltli B.A."/>
            <person name="Correa H."/>
            <person name="Russell K.G."/>
        </authorList>
    </citation>
    <scope>NUCLEOTIDE SEQUENCE [LARGE SCALE GENOMIC DNA]</scope>
    <source>
        <strain evidence="1 2">JCM 16186</strain>
    </source>
</reference>
<protein>
    <submittedName>
        <fullName evidence="1">Uncharacterized protein</fullName>
    </submittedName>
</protein>
<dbReference type="EMBL" id="SMLW01000535">
    <property type="protein sequence ID" value="MTI25726.1"/>
    <property type="molecule type" value="Genomic_DNA"/>
</dbReference>
<gene>
    <name evidence="1" type="ORF">E1163_12290</name>
</gene>
<dbReference type="RefSeq" id="WP_155172089.1">
    <property type="nucleotide sequence ID" value="NZ_BAAAFL010000024.1"/>
</dbReference>